<keyword evidence="1" id="KW-1133">Transmembrane helix</keyword>
<gene>
    <name evidence="2" type="ORF">ACFYKX_19805</name>
</gene>
<keyword evidence="1" id="KW-0472">Membrane</keyword>
<comment type="caution">
    <text evidence="2">The sequence shown here is derived from an EMBL/GenBank/DDBJ whole genome shotgun (WGS) entry which is preliminary data.</text>
</comment>
<sequence length="156" mass="17991">MFFSIFLLVGNAANMFTFYLIGLTGVGCFILLTGIVIQKRSDAINKTFQTDKNYPTIMVKGAIIIAGIAMLMSSIDYWRDLPYYINKEFSIVKGKPTLVDEYEKSKGGTDIYITIDGKEMKLYPEPKYDNPNELYEKVITVYYLPHSDWIEKYEMQ</sequence>
<evidence type="ECO:0000313" key="2">
    <source>
        <dbReference type="EMBL" id="MFE8702854.1"/>
    </source>
</evidence>
<feature type="transmembrane region" description="Helical" evidence="1">
    <location>
        <begin position="16"/>
        <end position="37"/>
    </location>
</feature>
<evidence type="ECO:0000256" key="1">
    <source>
        <dbReference type="SAM" id="Phobius"/>
    </source>
</evidence>
<feature type="transmembrane region" description="Helical" evidence="1">
    <location>
        <begin position="57"/>
        <end position="78"/>
    </location>
</feature>
<dbReference type="Proteomes" id="UP001601059">
    <property type="component" value="Unassembled WGS sequence"/>
</dbReference>
<protein>
    <submittedName>
        <fullName evidence="2">Uncharacterized protein</fullName>
    </submittedName>
</protein>
<dbReference type="RefSeq" id="WP_389362871.1">
    <property type="nucleotide sequence ID" value="NZ_JBIACK010000011.1"/>
</dbReference>
<dbReference type="EMBL" id="JBIACK010000011">
    <property type="protein sequence ID" value="MFE8702854.1"/>
    <property type="molecule type" value="Genomic_DNA"/>
</dbReference>
<keyword evidence="3" id="KW-1185">Reference proteome</keyword>
<organism evidence="2 3">
    <name type="scientific">Cytobacillus spartinae</name>
    <dbReference type="NCBI Taxonomy" id="3299023"/>
    <lineage>
        <taxon>Bacteria</taxon>
        <taxon>Bacillati</taxon>
        <taxon>Bacillota</taxon>
        <taxon>Bacilli</taxon>
        <taxon>Bacillales</taxon>
        <taxon>Bacillaceae</taxon>
        <taxon>Cytobacillus</taxon>
    </lineage>
</organism>
<accession>A0ABW6KF38</accession>
<keyword evidence="1" id="KW-0812">Transmembrane</keyword>
<evidence type="ECO:0000313" key="3">
    <source>
        <dbReference type="Proteomes" id="UP001601059"/>
    </source>
</evidence>
<proteinExistence type="predicted"/>
<name>A0ABW6KF38_9BACI</name>
<reference evidence="2 3" key="1">
    <citation type="submission" date="2024-08" db="EMBL/GenBank/DDBJ databases">
        <title>Two novel Cytobacillus novel species.</title>
        <authorList>
            <person name="Liu G."/>
        </authorList>
    </citation>
    <scope>NUCLEOTIDE SEQUENCE [LARGE SCALE GENOMIC DNA]</scope>
    <source>
        <strain evidence="2 3">FJAT-54145</strain>
    </source>
</reference>